<dbReference type="Proteomes" id="UP000029844">
    <property type="component" value="Unassembled WGS sequence"/>
</dbReference>
<reference evidence="1 2" key="1">
    <citation type="submission" date="2014-05" db="EMBL/GenBank/DDBJ databases">
        <title>Novel Listeriaceae from food processing environments.</title>
        <authorList>
            <person name="den Bakker H.C."/>
        </authorList>
    </citation>
    <scope>NUCLEOTIDE SEQUENCE [LARGE SCALE GENOMIC DNA]</scope>
    <source>
        <strain evidence="1 2">FSL A5-0281</strain>
    </source>
</reference>
<keyword evidence="2" id="KW-1185">Reference proteome</keyword>
<evidence type="ECO:0000313" key="1">
    <source>
        <dbReference type="EMBL" id="KGL42675.1"/>
    </source>
</evidence>
<sequence>MIRIESDKAMIAINEGLIAKFKMSTIYKAAVSELPIFEKYETHHYVFKEPYTINARVVVTQLGEALLEAVLPEYKDNFKVMSDS</sequence>
<accession>A0A099WEZ3</accession>
<organism evidence="1 2">
    <name type="scientific">Listeria booriae</name>
    <dbReference type="NCBI Taxonomy" id="1552123"/>
    <lineage>
        <taxon>Bacteria</taxon>
        <taxon>Bacillati</taxon>
        <taxon>Bacillota</taxon>
        <taxon>Bacilli</taxon>
        <taxon>Bacillales</taxon>
        <taxon>Listeriaceae</taxon>
        <taxon>Listeria</taxon>
    </lineage>
</organism>
<gene>
    <name evidence="1" type="ORF">EP57_04235</name>
</gene>
<dbReference type="AlphaFoldDB" id="A0A099WEZ3"/>
<comment type="caution">
    <text evidence="1">The sequence shown here is derived from an EMBL/GenBank/DDBJ whole genome shotgun (WGS) entry which is preliminary data.</text>
</comment>
<dbReference type="EMBL" id="JNFA01000011">
    <property type="protein sequence ID" value="KGL42675.1"/>
    <property type="molecule type" value="Genomic_DNA"/>
</dbReference>
<dbReference type="GeneID" id="58716621"/>
<evidence type="ECO:0000313" key="2">
    <source>
        <dbReference type="Proteomes" id="UP000029844"/>
    </source>
</evidence>
<name>A0A099WEZ3_9LIST</name>
<proteinExistence type="predicted"/>
<dbReference type="RefSeq" id="WP_114982813.1">
    <property type="nucleotide sequence ID" value="NZ_CBCSHQ010000001.1"/>
</dbReference>
<protein>
    <submittedName>
        <fullName evidence="1">Uncharacterized protein</fullName>
    </submittedName>
</protein>